<keyword evidence="5" id="KW-1185">Reference proteome</keyword>
<reference evidence="4 5" key="1">
    <citation type="submission" date="2020-02" db="EMBL/GenBank/DDBJ databases">
        <authorList>
            <person name="Zheng R.K."/>
            <person name="Sun C.M."/>
        </authorList>
    </citation>
    <scope>NUCLEOTIDE SEQUENCE [LARGE SCALE GENOMIC DNA]</scope>
    <source>
        <strain evidence="5">rifampicinis</strain>
    </source>
</reference>
<evidence type="ECO:0000256" key="2">
    <source>
        <dbReference type="ARBA" id="ARBA00022777"/>
    </source>
</evidence>
<dbReference type="PANTHER" id="PTHR10584:SF166">
    <property type="entry name" value="RIBOKINASE"/>
    <property type="match status" value="1"/>
</dbReference>
<evidence type="ECO:0000313" key="5">
    <source>
        <dbReference type="Proteomes" id="UP000594468"/>
    </source>
</evidence>
<dbReference type="CDD" id="cd01942">
    <property type="entry name" value="ribokinase_group_A"/>
    <property type="match status" value="1"/>
</dbReference>
<evidence type="ECO:0000259" key="3">
    <source>
        <dbReference type="Pfam" id="PF00294"/>
    </source>
</evidence>
<dbReference type="InterPro" id="IPR002173">
    <property type="entry name" value="Carboh/pur_kinase_PfkB_CS"/>
</dbReference>
<dbReference type="EMBL" id="CP062983">
    <property type="protein sequence ID" value="QPC80885.1"/>
    <property type="molecule type" value="Genomic_DNA"/>
</dbReference>
<dbReference type="Pfam" id="PF00294">
    <property type="entry name" value="PfkB"/>
    <property type="match status" value="1"/>
</dbReference>
<feature type="domain" description="Carbohydrate kinase PfkB" evidence="3">
    <location>
        <begin position="30"/>
        <end position="292"/>
    </location>
</feature>
<gene>
    <name evidence="4" type="ORF">G4Y79_14330</name>
</gene>
<dbReference type="GO" id="GO:0016301">
    <property type="term" value="F:kinase activity"/>
    <property type="evidence" value="ECO:0007669"/>
    <property type="project" value="UniProtKB-KW"/>
</dbReference>
<keyword evidence="2 4" id="KW-0418">Kinase</keyword>
<dbReference type="RefSeq" id="WP_195168960.1">
    <property type="nucleotide sequence ID" value="NZ_CP062983.1"/>
</dbReference>
<sequence length="325" mass="36123">MNIVVTGSIAYDYLMRFPGSFKEHILTEALHQVSLSFLVEDMTKHWGGVAANIAFTMARFGISPKLMGTAGRDFPDYRRWLSEAGVDTSTVKQIDSVFTASFFCNTDEENNQIASFYSGAMALANQYTLAEALNGAQPDLVVVSPNDPQAMSNLTQECRDNDYRFVYDPSQQVARLDGNTLRHDMQGAYLMIVNEYEAHLICDKTGMTMDDLRQTIDLLVITHGGEGSEIYTNGDRIHVPAFAPTEIKDPTGAGDAFRAGFFTGLAYDRPLEMAGAMGALCATYTLEHIGPQGHRYNINEYVERFRQHQDDQGQLDVLLKHTVTS</sequence>
<dbReference type="KEGG" id="pmet:G4Y79_14330"/>
<dbReference type="InterPro" id="IPR029056">
    <property type="entry name" value="Ribokinase-like"/>
</dbReference>
<dbReference type="AlphaFoldDB" id="A0A7S8E5T4"/>
<proteinExistence type="predicted"/>
<keyword evidence="1" id="KW-0808">Transferase</keyword>
<dbReference type="SUPFAM" id="SSF53613">
    <property type="entry name" value="Ribokinase-like"/>
    <property type="match status" value="1"/>
</dbReference>
<dbReference type="PANTHER" id="PTHR10584">
    <property type="entry name" value="SUGAR KINASE"/>
    <property type="match status" value="1"/>
</dbReference>
<evidence type="ECO:0000256" key="1">
    <source>
        <dbReference type="ARBA" id="ARBA00022679"/>
    </source>
</evidence>
<evidence type="ECO:0000313" key="4">
    <source>
        <dbReference type="EMBL" id="QPC80885.1"/>
    </source>
</evidence>
<accession>A0A7S8E5T4</accession>
<dbReference type="PROSITE" id="PS00583">
    <property type="entry name" value="PFKB_KINASES_1"/>
    <property type="match status" value="1"/>
</dbReference>
<dbReference type="Gene3D" id="3.40.1190.20">
    <property type="match status" value="1"/>
</dbReference>
<protein>
    <submittedName>
        <fullName evidence="4">Carbohydrate kinase family protein</fullName>
    </submittedName>
</protein>
<name>A0A7S8E5T4_9CHLR</name>
<dbReference type="Proteomes" id="UP000594468">
    <property type="component" value="Chromosome"/>
</dbReference>
<organism evidence="4 5">
    <name type="scientific">Phototrophicus methaneseepsis</name>
    <dbReference type="NCBI Taxonomy" id="2710758"/>
    <lineage>
        <taxon>Bacteria</taxon>
        <taxon>Bacillati</taxon>
        <taxon>Chloroflexota</taxon>
        <taxon>Candidatus Thermofontia</taxon>
        <taxon>Phototrophicales</taxon>
        <taxon>Phototrophicaceae</taxon>
        <taxon>Phototrophicus</taxon>
    </lineage>
</organism>
<dbReference type="InterPro" id="IPR011611">
    <property type="entry name" value="PfkB_dom"/>
</dbReference>